<keyword evidence="7 10" id="KW-0648">Protein biosynthesis</keyword>
<keyword evidence="8 10" id="KW-0030">Aminoacyl-tRNA synthetase</keyword>
<dbReference type="RefSeq" id="WP_070178361.1">
    <property type="nucleotide sequence ID" value="NZ_BMJR01000005.1"/>
</dbReference>
<dbReference type="InterPro" id="IPR002307">
    <property type="entry name" value="Tyr-tRNA-ligase"/>
</dbReference>
<dbReference type="HAMAP" id="MF_02007">
    <property type="entry name" value="Tyr_tRNA_synth_type2"/>
    <property type="match status" value="1"/>
</dbReference>
<dbReference type="InterPro" id="IPR024088">
    <property type="entry name" value="Tyr-tRNA-ligase_bac-type"/>
</dbReference>
<dbReference type="Pfam" id="PF00579">
    <property type="entry name" value="tRNA-synt_1b"/>
    <property type="match status" value="1"/>
</dbReference>
<evidence type="ECO:0000256" key="9">
    <source>
        <dbReference type="ARBA" id="ARBA00048248"/>
    </source>
</evidence>
<dbReference type="OrthoDB" id="9804243at2"/>
<accession>A0A1E8FA85</accession>
<keyword evidence="4 10" id="KW-0547">Nucleotide-binding</keyword>
<name>A0A1E8FA85_9ALTE</name>
<dbReference type="PROSITE" id="PS00178">
    <property type="entry name" value="AA_TRNA_LIGASE_I"/>
    <property type="match status" value="1"/>
</dbReference>
<evidence type="ECO:0000259" key="12">
    <source>
        <dbReference type="SMART" id="SM00363"/>
    </source>
</evidence>
<comment type="catalytic activity">
    <reaction evidence="9 10">
        <text>tRNA(Tyr) + L-tyrosine + ATP = L-tyrosyl-tRNA(Tyr) + AMP + diphosphate + H(+)</text>
        <dbReference type="Rhea" id="RHEA:10220"/>
        <dbReference type="Rhea" id="RHEA-COMP:9706"/>
        <dbReference type="Rhea" id="RHEA-COMP:9707"/>
        <dbReference type="ChEBI" id="CHEBI:15378"/>
        <dbReference type="ChEBI" id="CHEBI:30616"/>
        <dbReference type="ChEBI" id="CHEBI:33019"/>
        <dbReference type="ChEBI" id="CHEBI:58315"/>
        <dbReference type="ChEBI" id="CHEBI:78442"/>
        <dbReference type="ChEBI" id="CHEBI:78536"/>
        <dbReference type="ChEBI" id="CHEBI:456215"/>
        <dbReference type="EC" id="6.1.1.1"/>
    </reaction>
</comment>
<evidence type="ECO:0000256" key="2">
    <source>
        <dbReference type="ARBA" id="ARBA00022490"/>
    </source>
</evidence>
<protein>
    <recommendedName>
        <fullName evidence="10">Tyrosine--tRNA ligase</fullName>
        <ecNumber evidence="10">6.1.1.1</ecNumber>
    </recommendedName>
    <alternativeName>
        <fullName evidence="10">Tyrosyl-tRNA synthetase</fullName>
        <shortName evidence="10">TyrRS</shortName>
    </alternativeName>
</protein>
<evidence type="ECO:0000313" key="14">
    <source>
        <dbReference type="Proteomes" id="UP000176037"/>
    </source>
</evidence>
<dbReference type="CDD" id="cd00165">
    <property type="entry name" value="S4"/>
    <property type="match status" value="1"/>
</dbReference>
<feature type="short sequence motif" description="'HIGH' region" evidence="10">
    <location>
        <begin position="42"/>
        <end position="51"/>
    </location>
</feature>
<keyword evidence="14" id="KW-1185">Reference proteome</keyword>
<reference evidence="13 14" key="1">
    <citation type="submission" date="2016-09" db="EMBL/GenBank/DDBJ databases">
        <title>Alteromonas lipolytica, a new species isolated from sea water.</title>
        <authorList>
            <person name="Wu Y.-H."/>
            <person name="Cheng H."/>
            <person name="Xu X.-W."/>
        </authorList>
    </citation>
    <scope>NUCLEOTIDE SEQUENCE [LARGE SCALE GENOMIC DNA]</scope>
    <source>
        <strain evidence="13 14">JW12</strain>
    </source>
</reference>
<evidence type="ECO:0000256" key="6">
    <source>
        <dbReference type="ARBA" id="ARBA00022884"/>
    </source>
</evidence>
<dbReference type="EC" id="6.1.1.1" evidence="10"/>
<dbReference type="GO" id="GO:0006437">
    <property type="term" value="P:tyrosyl-tRNA aminoacylation"/>
    <property type="evidence" value="ECO:0007669"/>
    <property type="project" value="UniProtKB-UniRule"/>
</dbReference>
<dbReference type="EMBL" id="MJIC01000016">
    <property type="protein sequence ID" value="OFI32834.1"/>
    <property type="molecule type" value="Genomic_DNA"/>
</dbReference>
<dbReference type="InterPro" id="IPR002305">
    <property type="entry name" value="aa-tRNA-synth_Ic"/>
</dbReference>
<dbReference type="NCBIfam" id="TIGR00234">
    <property type="entry name" value="tyrS"/>
    <property type="match status" value="1"/>
</dbReference>
<comment type="subcellular location">
    <subcellularLocation>
        <location evidence="10">Cytoplasm</location>
    </subcellularLocation>
</comment>
<evidence type="ECO:0000256" key="4">
    <source>
        <dbReference type="ARBA" id="ARBA00022741"/>
    </source>
</evidence>
<dbReference type="Proteomes" id="UP000176037">
    <property type="component" value="Unassembled WGS sequence"/>
</dbReference>
<dbReference type="GO" id="GO:0005524">
    <property type="term" value="F:ATP binding"/>
    <property type="evidence" value="ECO:0007669"/>
    <property type="project" value="UniProtKB-UniRule"/>
</dbReference>
<dbReference type="InterPro" id="IPR002942">
    <property type="entry name" value="S4_RNA-bd"/>
</dbReference>
<dbReference type="Pfam" id="PF22421">
    <property type="entry name" value="SYY_C-terminal"/>
    <property type="match status" value="1"/>
</dbReference>
<keyword evidence="3 10" id="KW-0436">Ligase</keyword>
<dbReference type="PANTHER" id="PTHR11766:SF1">
    <property type="entry name" value="TYROSINE--TRNA LIGASE"/>
    <property type="match status" value="1"/>
</dbReference>
<dbReference type="AlphaFoldDB" id="A0A1E8FA85"/>
<keyword evidence="2 10" id="KW-0963">Cytoplasm</keyword>
<feature type="domain" description="RNA-binding S4" evidence="12">
    <location>
        <begin position="337"/>
        <end position="399"/>
    </location>
</feature>
<dbReference type="PRINTS" id="PR01040">
    <property type="entry name" value="TRNASYNTHTYR"/>
</dbReference>
<evidence type="ECO:0000313" key="13">
    <source>
        <dbReference type="EMBL" id="OFI32834.1"/>
    </source>
</evidence>
<dbReference type="InterPro" id="IPR001412">
    <property type="entry name" value="aa-tRNA-synth_I_CS"/>
</dbReference>
<dbReference type="Gene3D" id="3.10.290.10">
    <property type="entry name" value="RNA-binding S4 domain"/>
    <property type="match status" value="1"/>
</dbReference>
<keyword evidence="6 11" id="KW-0694">RNA-binding</keyword>
<feature type="binding site" evidence="10">
    <location>
        <position position="229"/>
    </location>
    <ligand>
        <name>ATP</name>
        <dbReference type="ChEBI" id="CHEBI:30616"/>
    </ligand>
</feature>
<dbReference type="PROSITE" id="PS50889">
    <property type="entry name" value="S4"/>
    <property type="match status" value="1"/>
</dbReference>
<dbReference type="FunFam" id="3.10.290.10:FF:000022">
    <property type="entry name" value="Tyrosine--tRNA ligase"/>
    <property type="match status" value="1"/>
</dbReference>
<dbReference type="Gene3D" id="3.40.50.620">
    <property type="entry name" value="HUPs"/>
    <property type="match status" value="1"/>
</dbReference>
<dbReference type="InterPro" id="IPR036986">
    <property type="entry name" value="S4_RNA-bd_sf"/>
</dbReference>
<comment type="caution">
    <text evidence="13">The sequence shown here is derived from an EMBL/GenBank/DDBJ whole genome shotgun (WGS) entry which is preliminary data.</text>
</comment>
<dbReference type="FunFam" id="1.10.240.10:FF:000006">
    <property type="entry name" value="Tyrosine--tRNA ligase"/>
    <property type="match status" value="1"/>
</dbReference>
<comment type="function">
    <text evidence="10">Catalyzes the attachment of tyrosine to tRNA(Tyr) in a two-step reaction: tyrosine is first activated by ATP to form Tyr-AMP and then transferred to the acceptor end of tRNA(Tyr).</text>
</comment>
<evidence type="ECO:0000256" key="8">
    <source>
        <dbReference type="ARBA" id="ARBA00023146"/>
    </source>
</evidence>
<dbReference type="InterPro" id="IPR014729">
    <property type="entry name" value="Rossmann-like_a/b/a_fold"/>
</dbReference>
<evidence type="ECO:0000256" key="7">
    <source>
        <dbReference type="ARBA" id="ARBA00022917"/>
    </source>
</evidence>
<gene>
    <name evidence="10" type="primary">tyrS</name>
    <name evidence="13" type="ORF">BFC17_06180</name>
</gene>
<evidence type="ECO:0000256" key="10">
    <source>
        <dbReference type="HAMAP-Rule" id="MF_02007"/>
    </source>
</evidence>
<keyword evidence="5 10" id="KW-0067">ATP-binding</keyword>
<dbReference type="SMART" id="SM00363">
    <property type="entry name" value="S4"/>
    <property type="match status" value="1"/>
</dbReference>
<evidence type="ECO:0000256" key="5">
    <source>
        <dbReference type="ARBA" id="ARBA00022840"/>
    </source>
</evidence>
<comment type="similarity">
    <text evidence="10">Belongs to the class-I aminoacyl-tRNA synthetase family. TyrS type 2 subfamily.</text>
</comment>
<dbReference type="PANTHER" id="PTHR11766">
    <property type="entry name" value="TYROSYL-TRNA SYNTHETASE"/>
    <property type="match status" value="1"/>
</dbReference>
<dbReference type="SUPFAM" id="SSF52374">
    <property type="entry name" value="Nucleotidylyl transferase"/>
    <property type="match status" value="1"/>
</dbReference>
<evidence type="ECO:0000256" key="3">
    <source>
        <dbReference type="ARBA" id="ARBA00022598"/>
    </source>
</evidence>
<feature type="short sequence motif" description="'KMSKS' region" evidence="10">
    <location>
        <begin position="226"/>
        <end position="230"/>
    </location>
</feature>
<dbReference type="InterPro" id="IPR024108">
    <property type="entry name" value="Tyr-tRNA-ligase_bac_2"/>
</dbReference>
<dbReference type="InterPro" id="IPR054608">
    <property type="entry name" value="SYY-like_C"/>
</dbReference>
<dbReference type="GO" id="GO:0005829">
    <property type="term" value="C:cytosol"/>
    <property type="evidence" value="ECO:0007669"/>
    <property type="project" value="TreeGrafter"/>
</dbReference>
<sequence length="399" mass="44651">MSDWQAALAEIKRGTDEILPEDALIEKLKSGKPLTIKAGFDPTAPDLHLGHTVLINKMRAFQQLGHNVVFLIGDFTGLIGDPTGKNVTRKPLTKEQVLANAETYQQQVFKILDPEKTQIRFNSEWMNELGAAGMIKLAASQTVARMLERDDFKKRYANEQPIAIHEFLYPLVQGWDSVALKADVELGGTDQRFNLLMGRELQKEQGQSQQVVLMMPLLEGLDGVQKMSKSLNNYIGITDAPTEMFGKIMSISDELMWRYYDLLSFRPLEEIAALKQQMADGANPRDIKITLAKEIIARFHSEEDAEAAHQDFIQRFQKNAIPDDMPEVTVELTDGEMAIGNLLKEAGLVGSTSDAMRMIKQGAVKIDGEKVSDTRLVLTEKGEKVYQVGKRKFARVTLA</sequence>
<evidence type="ECO:0000256" key="11">
    <source>
        <dbReference type="PROSITE-ProRule" id="PRU00182"/>
    </source>
</evidence>
<dbReference type="GO" id="GO:0003723">
    <property type="term" value="F:RNA binding"/>
    <property type="evidence" value="ECO:0007669"/>
    <property type="project" value="UniProtKB-KW"/>
</dbReference>
<proteinExistence type="inferred from homology"/>
<evidence type="ECO:0000256" key="1">
    <source>
        <dbReference type="ARBA" id="ARBA00011738"/>
    </source>
</evidence>
<dbReference type="SUPFAM" id="SSF55174">
    <property type="entry name" value="Alpha-L RNA-binding motif"/>
    <property type="match status" value="1"/>
</dbReference>
<dbReference type="Gene3D" id="1.10.240.10">
    <property type="entry name" value="Tyrosyl-Transfer RNA Synthetase"/>
    <property type="match status" value="1"/>
</dbReference>
<dbReference type="FunFam" id="3.40.50.620:FF:000061">
    <property type="entry name" value="Tyrosine--tRNA ligase"/>
    <property type="match status" value="1"/>
</dbReference>
<organism evidence="13 14">
    <name type="scientific">Alteromonas lipolytica</name>
    <dbReference type="NCBI Taxonomy" id="1856405"/>
    <lineage>
        <taxon>Bacteria</taxon>
        <taxon>Pseudomonadati</taxon>
        <taxon>Pseudomonadota</taxon>
        <taxon>Gammaproteobacteria</taxon>
        <taxon>Alteromonadales</taxon>
        <taxon>Alteromonadaceae</taxon>
        <taxon>Alteromonas/Salinimonas group</taxon>
        <taxon>Alteromonas</taxon>
    </lineage>
</organism>
<dbReference type="GO" id="GO:0004831">
    <property type="term" value="F:tyrosine-tRNA ligase activity"/>
    <property type="evidence" value="ECO:0007669"/>
    <property type="project" value="UniProtKB-UniRule"/>
</dbReference>
<dbReference type="CDD" id="cd00805">
    <property type="entry name" value="TyrRS_core"/>
    <property type="match status" value="1"/>
</dbReference>
<comment type="subunit">
    <text evidence="1 10">Homodimer.</text>
</comment>
<dbReference type="STRING" id="1856405.BFC17_06180"/>